<proteinExistence type="predicted"/>
<organism evidence="1 2">
    <name type="scientific">Dulcicalothrix desertica PCC 7102</name>
    <dbReference type="NCBI Taxonomy" id="232991"/>
    <lineage>
        <taxon>Bacteria</taxon>
        <taxon>Bacillati</taxon>
        <taxon>Cyanobacteriota</taxon>
        <taxon>Cyanophyceae</taxon>
        <taxon>Nostocales</taxon>
        <taxon>Calotrichaceae</taxon>
        <taxon>Dulcicalothrix</taxon>
    </lineage>
</organism>
<dbReference type="Pfam" id="PF14234">
    <property type="entry name" value="DUF4336"/>
    <property type="match status" value="1"/>
</dbReference>
<dbReference type="InterPro" id="IPR025638">
    <property type="entry name" value="DUF4336"/>
</dbReference>
<keyword evidence="2" id="KW-1185">Reference proteome</keyword>
<dbReference type="Proteomes" id="UP000271624">
    <property type="component" value="Unassembled WGS sequence"/>
</dbReference>
<accession>A0A3S1D712</accession>
<comment type="caution">
    <text evidence="1">The sequence shown here is derived from an EMBL/GenBank/DDBJ whole genome shotgun (WGS) entry which is preliminary data.</text>
</comment>
<dbReference type="PANTHER" id="PTHR33835:SF2">
    <property type="entry name" value="LYSINE-TRNA LIGASE"/>
    <property type="match status" value="1"/>
</dbReference>
<evidence type="ECO:0000313" key="2">
    <source>
        <dbReference type="Proteomes" id="UP000271624"/>
    </source>
</evidence>
<protein>
    <recommendedName>
        <fullName evidence="3">DUF4336 domain-containing protein</fullName>
    </recommendedName>
</protein>
<reference evidence="1" key="1">
    <citation type="submission" date="2018-12" db="EMBL/GenBank/DDBJ databases">
        <authorList>
            <person name="Will S."/>
            <person name="Neumann-Schaal M."/>
            <person name="Henke P."/>
        </authorList>
    </citation>
    <scope>NUCLEOTIDE SEQUENCE</scope>
    <source>
        <strain evidence="1">PCC 7102</strain>
    </source>
</reference>
<dbReference type="AlphaFoldDB" id="A0A3S1D712"/>
<gene>
    <name evidence="1" type="ORF">DSM106972_042490</name>
</gene>
<reference evidence="1" key="2">
    <citation type="journal article" date="2019" name="Genome Biol. Evol.">
        <title>Day and night: Metabolic profiles and evolutionary relationships of six axenic non-marine cyanobacteria.</title>
        <authorList>
            <person name="Will S.E."/>
            <person name="Henke P."/>
            <person name="Boedeker C."/>
            <person name="Huang S."/>
            <person name="Brinkmann H."/>
            <person name="Rohde M."/>
            <person name="Jarek M."/>
            <person name="Friedl T."/>
            <person name="Seufert S."/>
            <person name="Schumacher M."/>
            <person name="Overmann J."/>
            <person name="Neumann-Schaal M."/>
            <person name="Petersen J."/>
        </authorList>
    </citation>
    <scope>NUCLEOTIDE SEQUENCE [LARGE SCALE GENOMIC DNA]</scope>
    <source>
        <strain evidence="1">PCC 7102</strain>
    </source>
</reference>
<evidence type="ECO:0000313" key="1">
    <source>
        <dbReference type="EMBL" id="RUT04680.1"/>
    </source>
</evidence>
<evidence type="ECO:0008006" key="3">
    <source>
        <dbReference type="Google" id="ProtNLM"/>
    </source>
</evidence>
<dbReference type="EMBL" id="RSCL01000010">
    <property type="protein sequence ID" value="RUT04680.1"/>
    <property type="molecule type" value="Genomic_DNA"/>
</dbReference>
<sequence>MMTGQDKFSLKSQISKSEDSKDWSWPFWFAVPFYPYGRRRTVKNEVIKDTIWTFDQLHGILYTITPIRMTVVKLKAGGLLVYAPVAPTRECVRMVNEIVAKHGDVKYIILPTSSGLEHKVFVGPFARCFPTAQVFVAPHQWSFPFNLPLGWLGFPQKRTQELPTNVEMAPFKDDFDYTVLDINLGRGSFVEVAMFHKNSRTLLVTDCALSISEDPPEIVQLDPYALLFHARDNATEVIEDNAANRRKGWQRIALFGIYFRPSALQVAGTWESLRDALKAPDKSRKAYFGFFPFRWKDNWQESFNALRGYGRPFVAPILQTLILPQAPKQVLDWADKIATWNFARIISCHFDSPIQTTPHEFRNSFAFLEQNSSTSQAFGCADEPLVEEDFKFIKELEANLVQRGVATPPKEKV</sequence>
<name>A0A3S1D712_9CYAN</name>
<dbReference type="PANTHER" id="PTHR33835">
    <property type="entry name" value="YALI0C07656P"/>
    <property type="match status" value="1"/>
</dbReference>